<proteinExistence type="predicted"/>
<feature type="domain" description="BD-FAE-like" evidence="3">
    <location>
        <begin position="79"/>
        <end position="194"/>
    </location>
</feature>
<dbReference type="Pfam" id="PF20434">
    <property type="entry name" value="BD-FAE"/>
    <property type="match status" value="1"/>
</dbReference>
<dbReference type="OrthoDB" id="9794725at2"/>
<dbReference type="GO" id="GO:0016787">
    <property type="term" value="F:hydrolase activity"/>
    <property type="evidence" value="ECO:0007669"/>
    <property type="project" value="UniProtKB-KW"/>
</dbReference>
<name>A0A428MJY2_9BACT</name>
<feature type="chain" id="PRO_5019356190" evidence="2">
    <location>
        <begin position="20"/>
        <end position="312"/>
    </location>
</feature>
<dbReference type="InterPro" id="IPR029058">
    <property type="entry name" value="AB_hydrolase_fold"/>
</dbReference>
<organism evidence="4 5">
    <name type="scientific">Edaphobacter aggregans</name>
    <dbReference type="NCBI Taxonomy" id="570835"/>
    <lineage>
        <taxon>Bacteria</taxon>
        <taxon>Pseudomonadati</taxon>
        <taxon>Acidobacteriota</taxon>
        <taxon>Terriglobia</taxon>
        <taxon>Terriglobales</taxon>
        <taxon>Acidobacteriaceae</taxon>
        <taxon>Edaphobacter</taxon>
    </lineage>
</organism>
<dbReference type="SUPFAM" id="SSF53474">
    <property type="entry name" value="alpha/beta-Hydrolases"/>
    <property type="match status" value="1"/>
</dbReference>
<dbReference type="PANTHER" id="PTHR48081:SF6">
    <property type="entry name" value="PEPTIDASE S9 PROLYL OLIGOPEPTIDASE CATALYTIC DOMAIN-CONTAINING PROTEIN"/>
    <property type="match status" value="1"/>
</dbReference>
<keyword evidence="1" id="KW-0378">Hydrolase</keyword>
<dbReference type="Proteomes" id="UP000269669">
    <property type="component" value="Unassembled WGS sequence"/>
</dbReference>
<evidence type="ECO:0000256" key="2">
    <source>
        <dbReference type="SAM" id="SignalP"/>
    </source>
</evidence>
<reference evidence="4 5" key="1">
    <citation type="submission" date="2018-12" db="EMBL/GenBank/DDBJ databases">
        <title>Sequencing of bacterial isolates from soil warming experiment in Harvard Forest, Massachusetts, USA.</title>
        <authorList>
            <person name="Deangelis K."/>
        </authorList>
    </citation>
    <scope>NUCLEOTIDE SEQUENCE [LARGE SCALE GENOMIC DNA]</scope>
    <source>
        <strain evidence="4 5">EB153</strain>
    </source>
</reference>
<comment type="caution">
    <text evidence="4">The sequence shown here is derived from an EMBL/GenBank/DDBJ whole genome shotgun (WGS) entry which is preliminary data.</text>
</comment>
<evidence type="ECO:0000313" key="4">
    <source>
        <dbReference type="EMBL" id="RSL17244.1"/>
    </source>
</evidence>
<dbReference type="Gene3D" id="3.40.50.1820">
    <property type="entry name" value="alpha/beta hydrolase"/>
    <property type="match status" value="1"/>
</dbReference>
<evidence type="ECO:0000256" key="1">
    <source>
        <dbReference type="ARBA" id="ARBA00022801"/>
    </source>
</evidence>
<dbReference type="EMBL" id="RSDW01000001">
    <property type="protein sequence ID" value="RSL17244.1"/>
    <property type="molecule type" value="Genomic_DNA"/>
</dbReference>
<keyword evidence="5" id="KW-1185">Reference proteome</keyword>
<protein>
    <submittedName>
        <fullName evidence="4">Acetyl esterase/lipase</fullName>
    </submittedName>
</protein>
<dbReference type="AlphaFoldDB" id="A0A428MJY2"/>
<accession>A0A428MJY2</accession>
<gene>
    <name evidence="4" type="ORF">EDE15_2774</name>
</gene>
<dbReference type="RefSeq" id="WP_125485755.1">
    <property type="nucleotide sequence ID" value="NZ_RSDW01000001.1"/>
</dbReference>
<dbReference type="PANTHER" id="PTHR48081">
    <property type="entry name" value="AB HYDROLASE SUPERFAMILY PROTEIN C4A8.06C"/>
    <property type="match status" value="1"/>
</dbReference>
<sequence>MKSLIFALFVVFAFGVLSAQQPVWQPSPGHTQIPIWPGPAPDARRAAGPEVAKTTGKDSLVADRPWVSVENVSHPTMTVYSPKGKNTGAAVVVFPGGGYEILAIDLEGTEVCDWLTSRGITCVLLKYRVPAPRSSPNWGAFPQSPMALEDAQRTVGLVRFHAAEWHINPHRIGVLGFSAGGHLVAAMSTHFKKRLYLPVDAADKESCRPDFAVAIYPGHLMLGGGKFELNPNVPVTSQTPPTFLLQDEDDHVDNVNDSLVYYIALKKAGVPVEMHLYPQGGHAFGLRRTKFPVTAWPQLVETWLGTLGMTSE</sequence>
<dbReference type="InterPro" id="IPR050300">
    <property type="entry name" value="GDXG_lipolytic_enzyme"/>
</dbReference>
<dbReference type="InterPro" id="IPR049492">
    <property type="entry name" value="BD-FAE-like_dom"/>
</dbReference>
<evidence type="ECO:0000259" key="3">
    <source>
        <dbReference type="Pfam" id="PF20434"/>
    </source>
</evidence>
<evidence type="ECO:0000313" key="5">
    <source>
        <dbReference type="Proteomes" id="UP000269669"/>
    </source>
</evidence>
<keyword evidence="2" id="KW-0732">Signal</keyword>
<feature type="signal peptide" evidence="2">
    <location>
        <begin position="1"/>
        <end position="19"/>
    </location>
</feature>